<evidence type="ECO:0000259" key="2">
    <source>
        <dbReference type="PROSITE" id="PS50175"/>
    </source>
</evidence>
<dbReference type="InterPro" id="IPR021109">
    <property type="entry name" value="Peptidase_aspartic_dom_sf"/>
</dbReference>
<keyword evidence="3" id="KW-0645">Protease</keyword>
<gene>
    <name evidence="3" type="ORF">LARV_03757</name>
</gene>
<keyword evidence="4" id="KW-1185">Reference proteome</keyword>
<dbReference type="EMBL" id="DF967973">
    <property type="protein sequence ID" value="GAP15962.1"/>
    <property type="molecule type" value="Genomic_DNA"/>
</dbReference>
<protein>
    <submittedName>
        <fullName evidence="3">Aspartyl protease</fullName>
    </submittedName>
</protein>
<proteinExistence type="predicted"/>
<evidence type="ECO:0000313" key="4">
    <source>
        <dbReference type="Proteomes" id="UP000055060"/>
    </source>
</evidence>
<organism evidence="3">
    <name type="scientific">Longilinea arvoryzae</name>
    <dbReference type="NCBI Taxonomy" id="360412"/>
    <lineage>
        <taxon>Bacteria</taxon>
        <taxon>Bacillati</taxon>
        <taxon>Chloroflexota</taxon>
        <taxon>Anaerolineae</taxon>
        <taxon>Anaerolineales</taxon>
        <taxon>Anaerolineaceae</taxon>
        <taxon>Longilinea</taxon>
    </lineage>
</organism>
<keyword evidence="1" id="KW-0378">Hydrolase</keyword>
<feature type="domain" description="Peptidase A2" evidence="2">
    <location>
        <begin position="26"/>
        <end position="65"/>
    </location>
</feature>
<name>A0A0K8MZA4_9CHLR</name>
<dbReference type="Proteomes" id="UP000055060">
    <property type="component" value="Unassembled WGS sequence"/>
</dbReference>
<dbReference type="GO" id="GO:0004190">
    <property type="term" value="F:aspartic-type endopeptidase activity"/>
    <property type="evidence" value="ECO:0007669"/>
    <property type="project" value="InterPro"/>
</dbReference>
<dbReference type="InterPro" id="IPR034122">
    <property type="entry name" value="Retropepsin-like_bacterial"/>
</dbReference>
<dbReference type="Gene3D" id="2.40.70.10">
    <property type="entry name" value="Acid Proteases"/>
    <property type="match status" value="1"/>
</dbReference>
<evidence type="ECO:0000313" key="3">
    <source>
        <dbReference type="EMBL" id="GAP15962.1"/>
    </source>
</evidence>
<sequence length="132" mass="14760">MQIQIADGLPLVELRLGHAGRAVRIQRVLIDTGSGSTVISSLRAREIGVIPEPQDPIRTLRGVGGMEVVFVKRVDYILVDRRRFKNFEIELSPLDYGLEINGILGLDFLTATRAIVDLKHLELRFGRATKEI</sequence>
<dbReference type="STRING" id="360412.LARV_03757"/>
<dbReference type="RefSeq" id="WP_075075360.1">
    <property type="nucleotide sequence ID" value="NZ_DF967973.1"/>
</dbReference>
<dbReference type="GO" id="GO:0006508">
    <property type="term" value="P:proteolysis"/>
    <property type="evidence" value="ECO:0007669"/>
    <property type="project" value="UniProtKB-KW"/>
</dbReference>
<dbReference type="AlphaFoldDB" id="A0A0K8MZA4"/>
<dbReference type="InterPro" id="IPR001995">
    <property type="entry name" value="Peptidase_A2_cat"/>
</dbReference>
<accession>A0A0K8MZA4</accession>
<dbReference type="CDD" id="cd05483">
    <property type="entry name" value="retropepsin_like_bacteria"/>
    <property type="match status" value="1"/>
</dbReference>
<reference evidence="3" key="1">
    <citation type="submission" date="2015-07" db="EMBL/GenBank/DDBJ databases">
        <title>Draft Genome Sequences of Anaerolinea thermolimosa IMO-1, Bellilinea caldifistulae GOMI-1, Leptolinea tardivitalis YMTK-2, Levilinea saccharolytica KIBI-1,Longilinea arvoryzae KOME-1, Previously Described as Members of the Anaerolineaceae (Chloroflexi).</title>
        <authorList>
            <person name="Sekiguchi Y."/>
            <person name="Ohashi A."/>
            <person name="Matsuura N."/>
            <person name="Tourlousse M.D."/>
        </authorList>
    </citation>
    <scope>NUCLEOTIDE SEQUENCE [LARGE SCALE GENOMIC DNA]</scope>
    <source>
        <strain evidence="3">KOME-1</strain>
    </source>
</reference>
<evidence type="ECO:0000256" key="1">
    <source>
        <dbReference type="ARBA" id="ARBA00022801"/>
    </source>
</evidence>
<dbReference type="PROSITE" id="PS50175">
    <property type="entry name" value="ASP_PROT_RETROV"/>
    <property type="match status" value="1"/>
</dbReference>
<dbReference type="Pfam" id="PF13650">
    <property type="entry name" value="Asp_protease_2"/>
    <property type="match status" value="1"/>
</dbReference>
<dbReference type="SUPFAM" id="SSF50630">
    <property type="entry name" value="Acid proteases"/>
    <property type="match status" value="1"/>
</dbReference>
<dbReference type="OrthoDB" id="463626at2"/>